<dbReference type="SMART" id="SM00530">
    <property type="entry name" value="HTH_XRE"/>
    <property type="match status" value="1"/>
</dbReference>
<dbReference type="Proteomes" id="UP000042745">
    <property type="component" value="Unassembled WGS sequence"/>
</dbReference>
<dbReference type="InterPro" id="IPR010982">
    <property type="entry name" value="Lambda_DNA-bd_dom_sf"/>
</dbReference>
<reference evidence="3 4" key="1">
    <citation type="submission" date="2015-03" db="EMBL/GenBank/DDBJ databases">
        <authorList>
            <consortium name="Pathogen Informatics"/>
            <person name="Murphy D."/>
        </authorList>
    </citation>
    <scope>NUCLEOTIDE SEQUENCE [LARGE SCALE GENOMIC DNA]</scope>
    <source>
        <strain evidence="4">type strain: N</strain>
    </source>
</reference>
<dbReference type="PANTHER" id="PTHR46558">
    <property type="entry name" value="TRACRIPTIONAL REGULATORY PROTEIN-RELATED-RELATED"/>
    <property type="match status" value="1"/>
</dbReference>
<name>A0AA86Y464_STREE</name>
<dbReference type="InterPro" id="IPR001387">
    <property type="entry name" value="Cro/C1-type_HTH"/>
</dbReference>
<dbReference type="AlphaFoldDB" id="A0AA86Y464"/>
<keyword evidence="1" id="KW-0238">DNA-binding</keyword>
<protein>
    <submittedName>
        <fullName evidence="3">Transcriptional regulator</fullName>
    </submittedName>
</protein>
<dbReference type="Gene3D" id="1.10.260.40">
    <property type="entry name" value="lambda repressor-like DNA-binding domains"/>
    <property type="match status" value="1"/>
</dbReference>
<feature type="domain" description="HTH cro/C1-type" evidence="2">
    <location>
        <begin position="4"/>
        <end position="58"/>
    </location>
</feature>
<dbReference type="Pfam" id="PF01381">
    <property type="entry name" value="HTH_3"/>
    <property type="match status" value="1"/>
</dbReference>
<dbReference type="SUPFAM" id="SSF47413">
    <property type="entry name" value="lambda repressor-like DNA-binding domains"/>
    <property type="match status" value="1"/>
</dbReference>
<evidence type="ECO:0000256" key="1">
    <source>
        <dbReference type="ARBA" id="ARBA00023125"/>
    </source>
</evidence>
<dbReference type="PANTHER" id="PTHR46558:SF11">
    <property type="entry name" value="HTH-TYPE TRANSCRIPTIONAL REGULATOR XRE"/>
    <property type="match status" value="1"/>
</dbReference>
<sequence length="194" mass="22699">MNRLKELRQEKKLSQKELAENIGVHYRTLQNWENGESQIKREKAQMLADFFGVHIGYLLGYSLSRDNMLVALAPYTIEDDSDDKFEYDTYTALSEVLGTDKLEKIKNTISVELKNSFGHYFEESEPWKIGITDQQLSDMWELHTKKFIEFIYGGDTPDVFKKLIFYFSLLSPKERESIINILEGLSDIDIDFPY</sequence>
<evidence type="ECO:0000259" key="2">
    <source>
        <dbReference type="PROSITE" id="PS50943"/>
    </source>
</evidence>
<dbReference type="CDD" id="cd00093">
    <property type="entry name" value="HTH_XRE"/>
    <property type="match status" value="1"/>
</dbReference>
<dbReference type="GO" id="GO:0003677">
    <property type="term" value="F:DNA binding"/>
    <property type="evidence" value="ECO:0007669"/>
    <property type="project" value="UniProtKB-KW"/>
</dbReference>
<accession>A0AA86Y464</accession>
<evidence type="ECO:0000313" key="3">
    <source>
        <dbReference type="EMBL" id="CIS27520.1"/>
    </source>
</evidence>
<organism evidence="3 4">
    <name type="scientific">Streptococcus pneumoniae</name>
    <dbReference type="NCBI Taxonomy" id="1313"/>
    <lineage>
        <taxon>Bacteria</taxon>
        <taxon>Bacillati</taxon>
        <taxon>Bacillota</taxon>
        <taxon>Bacilli</taxon>
        <taxon>Lactobacillales</taxon>
        <taxon>Streptococcaceae</taxon>
        <taxon>Streptococcus</taxon>
    </lineage>
</organism>
<dbReference type="PROSITE" id="PS50943">
    <property type="entry name" value="HTH_CROC1"/>
    <property type="match status" value="1"/>
</dbReference>
<dbReference type="EMBL" id="CKGU01000003">
    <property type="protein sequence ID" value="CIS27520.1"/>
    <property type="molecule type" value="Genomic_DNA"/>
</dbReference>
<proteinExistence type="predicted"/>
<gene>
    <name evidence="3" type="ORF">ERS019486_00416</name>
</gene>
<dbReference type="RefSeq" id="WP_001080848.1">
    <property type="nucleotide sequence ID" value="NZ_CFBC01000003.1"/>
</dbReference>
<evidence type="ECO:0000313" key="4">
    <source>
        <dbReference type="Proteomes" id="UP000042745"/>
    </source>
</evidence>
<comment type="caution">
    <text evidence="3">The sequence shown here is derived from an EMBL/GenBank/DDBJ whole genome shotgun (WGS) entry which is preliminary data.</text>
</comment>